<evidence type="ECO:0000256" key="1">
    <source>
        <dbReference type="SAM" id="Phobius"/>
    </source>
</evidence>
<name>A0ABU5I245_9HYPH</name>
<keyword evidence="1" id="KW-0812">Transmembrane</keyword>
<reference evidence="2 3" key="1">
    <citation type="submission" date="2023-12" db="EMBL/GenBank/DDBJ databases">
        <title>Description of Novel Strain Fulvimarina sp. 2208YS6-2-32 isolated from Uroteuthis (Photololigo) edulis.</title>
        <authorList>
            <person name="Park J.-S."/>
        </authorList>
    </citation>
    <scope>NUCLEOTIDE SEQUENCE [LARGE SCALE GENOMIC DNA]</scope>
    <source>
        <strain evidence="2 3">2208YS6-2-32</strain>
    </source>
</reference>
<gene>
    <name evidence="2" type="ORF">U0C82_09125</name>
</gene>
<feature type="transmembrane region" description="Helical" evidence="1">
    <location>
        <begin position="21"/>
        <end position="43"/>
    </location>
</feature>
<proteinExistence type="predicted"/>
<keyword evidence="3" id="KW-1185">Reference proteome</keyword>
<keyword evidence="1" id="KW-0472">Membrane</keyword>
<keyword evidence="1" id="KW-1133">Transmembrane helix</keyword>
<feature type="transmembrane region" description="Helical" evidence="1">
    <location>
        <begin position="49"/>
        <end position="72"/>
    </location>
</feature>
<evidence type="ECO:0000313" key="3">
    <source>
        <dbReference type="Proteomes" id="UP001294412"/>
    </source>
</evidence>
<accession>A0ABU5I245</accession>
<dbReference type="EMBL" id="JAXLPB010000002">
    <property type="protein sequence ID" value="MDY8109301.1"/>
    <property type="molecule type" value="Genomic_DNA"/>
</dbReference>
<protein>
    <submittedName>
        <fullName evidence="2">Uncharacterized protein</fullName>
    </submittedName>
</protein>
<comment type="caution">
    <text evidence="2">The sequence shown here is derived from an EMBL/GenBank/DDBJ whole genome shotgun (WGS) entry which is preliminary data.</text>
</comment>
<sequence length="82" mass="8865">MFSIKDRKNVDDELARLTGAYLNAIAIGVTLLGGVGPLFSVIYTRTISLPVVIVVPLSLVCFGGGILLHLGARRTLRRELSR</sequence>
<organism evidence="2 3">
    <name type="scientific">Fulvimarina uroteuthidis</name>
    <dbReference type="NCBI Taxonomy" id="3098149"/>
    <lineage>
        <taxon>Bacteria</taxon>
        <taxon>Pseudomonadati</taxon>
        <taxon>Pseudomonadota</taxon>
        <taxon>Alphaproteobacteria</taxon>
        <taxon>Hyphomicrobiales</taxon>
        <taxon>Aurantimonadaceae</taxon>
        <taxon>Fulvimarina</taxon>
    </lineage>
</organism>
<dbReference type="Proteomes" id="UP001294412">
    <property type="component" value="Unassembled WGS sequence"/>
</dbReference>
<evidence type="ECO:0000313" key="2">
    <source>
        <dbReference type="EMBL" id="MDY8109301.1"/>
    </source>
</evidence>